<dbReference type="KEGG" id="evi:Echvi_1905"/>
<organism evidence="1 2">
    <name type="scientific">Echinicola vietnamensis (strain DSM 17526 / LMG 23754 / KMM 6221)</name>
    <dbReference type="NCBI Taxonomy" id="926556"/>
    <lineage>
        <taxon>Bacteria</taxon>
        <taxon>Pseudomonadati</taxon>
        <taxon>Bacteroidota</taxon>
        <taxon>Cytophagia</taxon>
        <taxon>Cytophagales</taxon>
        <taxon>Cyclobacteriaceae</taxon>
        <taxon>Echinicola</taxon>
    </lineage>
</organism>
<name>L0FZV6_ECHVK</name>
<dbReference type="EMBL" id="CP003346">
    <property type="protein sequence ID" value="AGA78160.1"/>
    <property type="molecule type" value="Genomic_DNA"/>
</dbReference>
<dbReference type="Proteomes" id="UP000010796">
    <property type="component" value="Chromosome"/>
</dbReference>
<accession>L0FZV6</accession>
<evidence type="ECO:0000313" key="2">
    <source>
        <dbReference type="Proteomes" id="UP000010796"/>
    </source>
</evidence>
<dbReference type="HOGENOM" id="CLU_2989375_0_0_10"/>
<keyword evidence="2" id="KW-1185">Reference proteome</keyword>
<protein>
    <submittedName>
        <fullName evidence="1">Uncharacterized protein</fullName>
    </submittedName>
</protein>
<reference evidence="2" key="1">
    <citation type="submission" date="2012-02" db="EMBL/GenBank/DDBJ databases">
        <title>The complete genome of Echinicola vietnamensis DSM 17526.</title>
        <authorList>
            <person name="Lucas S."/>
            <person name="Copeland A."/>
            <person name="Lapidus A."/>
            <person name="Glavina del Rio T."/>
            <person name="Dalin E."/>
            <person name="Tice H."/>
            <person name="Bruce D."/>
            <person name="Goodwin L."/>
            <person name="Pitluck S."/>
            <person name="Peters L."/>
            <person name="Ovchinnikova G."/>
            <person name="Teshima H."/>
            <person name="Kyrpides N."/>
            <person name="Mavromatis K."/>
            <person name="Ivanova N."/>
            <person name="Brettin T."/>
            <person name="Detter J.C."/>
            <person name="Han C."/>
            <person name="Larimer F."/>
            <person name="Land M."/>
            <person name="Hauser L."/>
            <person name="Markowitz V."/>
            <person name="Cheng J.-F."/>
            <person name="Hugenholtz P."/>
            <person name="Woyke T."/>
            <person name="Wu D."/>
            <person name="Brambilla E."/>
            <person name="Klenk H.-P."/>
            <person name="Eisen J.A."/>
        </authorList>
    </citation>
    <scope>NUCLEOTIDE SEQUENCE [LARGE SCALE GENOMIC DNA]</scope>
    <source>
        <strain evidence="2">DSM 17526 / LMG 23754 / KMM 6221</strain>
    </source>
</reference>
<dbReference type="AlphaFoldDB" id="L0FZV6"/>
<gene>
    <name evidence="1" type="ordered locus">Echvi_1905</name>
</gene>
<sequence>MPLTIPHKTENKKTPNERNLVWEQGTMQVVGHSPEPKLVMASALRTSRLRQRLLHNS</sequence>
<evidence type="ECO:0000313" key="1">
    <source>
        <dbReference type="EMBL" id="AGA78160.1"/>
    </source>
</evidence>
<proteinExistence type="predicted"/>